<dbReference type="OrthoDB" id="6938975at2"/>
<gene>
    <name evidence="1" type="ORF">FAZ95_07800</name>
</gene>
<dbReference type="KEGG" id="tvl:FAZ95_07800"/>
<protein>
    <submittedName>
        <fullName evidence="1">Uncharacterized protein</fullName>
    </submittedName>
</protein>
<dbReference type="EMBL" id="CP040077">
    <property type="protein sequence ID" value="QCP49090.1"/>
    <property type="molecule type" value="Genomic_DNA"/>
</dbReference>
<evidence type="ECO:0000313" key="2">
    <source>
        <dbReference type="Proteomes" id="UP000298656"/>
    </source>
</evidence>
<reference evidence="1 2" key="1">
    <citation type="submission" date="2019-05" db="EMBL/GenBank/DDBJ databases">
        <title>Burkholderia sp. DHOD12, isolated from subtropical forest soil.</title>
        <authorList>
            <person name="Gao Z.-H."/>
            <person name="Qiu L.-H."/>
        </authorList>
    </citation>
    <scope>NUCLEOTIDE SEQUENCE [LARGE SCALE GENOMIC DNA]</scope>
    <source>
        <strain evidence="1 2">DHOD12</strain>
    </source>
</reference>
<sequence length="153" mass="17673">MLDENERRGIITEHPDQMARMKNCLKEVQVDASDADVVLAWATYSDRVMASWLLLPENDRELRQILLAHLPHQPSKRPHLNYRVMEFCNHGGIWREIREVYYSHDRPCAYSSTGAILSWTVEEGDQAALEILDRMRAALAQPILKPEDFSNNA</sequence>
<proteinExistence type="predicted"/>
<dbReference type="AlphaFoldDB" id="A0A4V1EH55"/>
<evidence type="ECO:0000313" key="1">
    <source>
        <dbReference type="EMBL" id="QCP49090.1"/>
    </source>
</evidence>
<keyword evidence="2" id="KW-1185">Reference proteome</keyword>
<accession>A0A4V1EH55</accession>
<dbReference type="Proteomes" id="UP000298656">
    <property type="component" value="Chromosome 1"/>
</dbReference>
<organism evidence="1 2">
    <name type="scientific">Trinickia violacea</name>
    <dbReference type="NCBI Taxonomy" id="2571746"/>
    <lineage>
        <taxon>Bacteria</taxon>
        <taxon>Pseudomonadati</taxon>
        <taxon>Pseudomonadota</taxon>
        <taxon>Betaproteobacteria</taxon>
        <taxon>Burkholderiales</taxon>
        <taxon>Burkholderiaceae</taxon>
        <taxon>Trinickia</taxon>
    </lineage>
</organism>
<dbReference type="RefSeq" id="WP_137331921.1">
    <property type="nucleotide sequence ID" value="NZ_CP040077.1"/>
</dbReference>
<name>A0A4V1EH55_9BURK</name>